<evidence type="ECO:0000259" key="1">
    <source>
        <dbReference type="Pfam" id="PF01973"/>
    </source>
</evidence>
<evidence type="ECO:0000313" key="3">
    <source>
        <dbReference type="Proteomes" id="UP000295788"/>
    </source>
</evidence>
<organism evidence="2 3">
    <name type="scientific">Tepidibacillus fermentans</name>
    <dbReference type="NCBI Taxonomy" id="1281767"/>
    <lineage>
        <taxon>Bacteria</taxon>
        <taxon>Bacillati</taxon>
        <taxon>Bacillota</taxon>
        <taxon>Bacilli</taxon>
        <taxon>Bacillales</taxon>
        <taxon>Bacillaceae</taxon>
        <taxon>Tepidibacillus</taxon>
    </lineage>
</organism>
<comment type="caution">
    <text evidence="2">The sequence shown here is derived from an EMBL/GenBank/DDBJ whole genome shotgun (WGS) entry which is preliminary data.</text>
</comment>
<dbReference type="PANTHER" id="PTHR41786:SF1">
    <property type="entry name" value="6-HYDROXYMETHYLPTERIN DIPHOSPHOKINASE MPTE-LIKE DOMAIN-CONTAINING PROTEIN"/>
    <property type="match status" value="1"/>
</dbReference>
<dbReference type="OrthoDB" id="5291305at2"/>
<dbReference type="PANTHER" id="PTHR41786">
    <property type="entry name" value="MOTILITY ACCESSORY FACTOR MAF"/>
    <property type="match status" value="1"/>
</dbReference>
<dbReference type="AlphaFoldDB" id="A0A4R3KKN8"/>
<accession>A0A4R3KKN8</accession>
<dbReference type="Proteomes" id="UP000295788">
    <property type="component" value="Unassembled WGS sequence"/>
</dbReference>
<reference evidence="2 3" key="1">
    <citation type="submission" date="2019-03" db="EMBL/GenBank/DDBJ databases">
        <title>Genomic Encyclopedia of Type Strains, Phase IV (KMG-IV): sequencing the most valuable type-strain genomes for metagenomic binning, comparative biology and taxonomic classification.</title>
        <authorList>
            <person name="Goeker M."/>
        </authorList>
    </citation>
    <scope>NUCLEOTIDE SEQUENCE [LARGE SCALE GENOMIC DNA]</scope>
    <source>
        <strain evidence="2 3">DSM 23802</strain>
    </source>
</reference>
<evidence type="ECO:0000313" key="2">
    <source>
        <dbReference type="EMBL" id="TCS83313.1"/>
    </source>
</evidence>
<name>A0A4R3KKN8_9BACI</name>
<keyword evidence="3" id="KW-1185">Reference proteome</keyword>
<dbReference type="RefSeq" id="WP_132767729.1">
    <property type="nucleotide sequence ID" value="NZ_SMAB01000005.1"/>
</dbReference>
<dbReference type="InterPro" id="IPR002826">
    <property type="entry name" value="MptE-like"/>
</dbReference>
<dbReference type="Pfam" id="PF01973">
    <property type="entry name" value="MptE-like"/>
    <property type="match status" value="1"/>
</dbReference>
<feature type="domain" description="6-hydroxymethylpterin diphosphokinase MptE-like" evidence="1">
    <location>
        <begin position="187"/>
        <end position="345"/>
    </location>
</feature>
<dbReference type="EMBL" id="SMAB01000005">
    <property type="protein sequence ID" value="TCS83313.1"/>
    <property type="molecule type" value="Genomic_DNA"/>
</dbReference>
<protein>
    <submittedName>
        <fullName evidence="2">Uncharacterized protein DUF115</fullName>
    </submittedName>
</protein>
<sequence length="448" mass="51745">MESNSHITLIQAKNGELTCEYSNDEQSLLLHSKYNPTKEAEAFISNHIHELNKYKKVVVYGLGCGHHIKALLRQTEESHQEIEVWEWNLDLYKMIQEIDQLNEVFSHKRVRIFATDNREIILKKLQDYAVKEFYLLIHSPSMKIIPSKFQKFKDIMQDYQINISNILANRDMLNEHFSINRIKAKVNYHTLIDSLNGVSAILVSAGPSLNKSLSYLRENIDKYIIASVGTALTPLIENGIIPDFVLITDPSEKIIEQFYQVDNEILTSIPLFYFGTVHPKVISFYPGKKIMLLQKGMELAEEMAVKNELPLIDTGGSVATALLDWLVKLGAKQICFIGQDLAYTNNETHNPGTHNYRIIKKEEMSFYHKVDNYFGNGKVLTTTNLLLYKNWFEKYIQKHKGIKFVNATEGGAYIKGAEHISFEQFIKRLNSTNVRYKRNQFKQLIEQL</sequence>
<proteinExistence type="predicted"/>
<gene>
    <name evidence="2" type="ORF">EDD72_10553</name>
</gene>